<gene>
    <name evidence="1" type="ORF">SPARVUS_LOCUS12831545</name>
</gene>
<evidence type="ECO:0000313" key="2">
    <source>
        <dbReference type="Proteomes" id="UP001162483"/>
    </source>
</evidence>
<dbReference type="EMBL" id="CATNWA010017475">
    <property type="protein sequence ID" value="CAI9600795.1"/>
    <property type="molecule type" value="Genomic_DNA"/>
</dbReference>
<reference evidence="1" key="1">
    <citation type="submission" date="2023-05" db="EMBL/GenBank/DDBJ databases">
        <authorList>
            <person name="Stuckert A."/>
        </authorList>
    </citation>
    <scope>NUCLEOTIDE SEQUENCE</scope>
</reference>
<sequence>MSCQSAPGWTDHWGTRTLPEGPGVSSWGLHEMSLVPFIGFFECGLSVDEDIGAP</sequence>
<dbReference type="Proteomes" id="UP001162483">
    <property type="component" value="Unassembled WGS sequence"/>
</dbReference>
<keyword evidence="2" id="KW-1185">Reference proteome</keyword>
<name>A0ABN9FXQ7_9NEOB</name>
<accession>A0ABN9FXQ7</accession>
<protein>
    <submittedName>
        <fullName evidence="1">Uncharacterized protein</fullName>
    </submittedName>
</protein>
<organism evidence="1 2">
    <name type="scientific">Staurois parvus</name>
    <dbReference type="NCBI Taxonomy" id="386267"/>
    <lineage>
        <taxon>Eukaryota</taxon>
        <taxon>Metazoa</taxon>
        <taxon>Chordata</taxon>
        <taxon>Craniata</taxon>
        <taxon>Vertebrata</taxon>
        <taxon>Euteleostomi</taxon>
        <taxon>Amphibia</taxon>
        <taxon>Batrachia</taxon>
        <taxon>Anura</taxon>
        <taxon>Neobatrachia</taxon>
        <taxon>Ranoidea</taxon>
        <taxon>Ranidae</taxon>
        <taxon>Staurois</taxon>
    </lineage>
</organism>
<evidence type="ECO:0000313" key="1">
    <source>
        <dbReference type="EMBL" id="CAI9600795.1"/>
    </source>
</evidence>
<comment type="caution">
    <text evidence="1">The sequence shown here is derived from an EMBL/GenBank/DDBJ whole genome shotgun (WGS) entry which is preliminary data.</text>
</comment>
<proteinExistence type="predicted"/>